<dbReference type="OMA" id="IDINQNP"/>
<proteinExistence type="predicted"/>
<dbReference type="PANTHER" id="PTHR47533:SF4">
    <property type="entry name" value="AB HYDROLASE-1 DOMAIN-CONTAINING PROTEIN"/>
    <property type="match status" value="1"/>
</dbReference>
<dbReference type="PANTHER" id="PTHR47533">
    <property type="entry name" value="PROTEIN CBG21859"/>
    <property type="match status" value="1"/>
</dbReference>
<sequence length="133" mass="15280">MNSYRSNHVSIEKHYEEREVIIKTCGSLYKKWKAEKRFRTVPKEGLTFNVPYIDTGEGTVSDSKEKSRPLVLALHGAPGSWKDFSYVADYLHNVGARVVVPSFPNFSHYKPGIFRHSDKEKAQYLQDFLKAIA</sequence>
<keyword evidence="2" id="KW-1185">Reference proteome</keyword>
<dbReference type="InterPro" id="IPR029058">
    <property type="entry name" value="AB_hydrolase_fold"/>
</dbReference>
<evidence type="ECO:0000313" key="1">
    <source>
        <dbReference type="EMBL" id="KFM73430.1"/>
    </source>
</evidence>
<dbReference type="Gene3D" id="3.40.50.1820">
    <property type="entry name" value="alpha/beta hydrolase"/>
    <property type="match status" value="1"/>
</dbReference>
<dbReference type="OrthoDB" id="6431331at2759"/>
<dbReference type="Pfam" id="PF06342">
    <property type="entry name" value="DUF1057"/>
    <property type="match status" value="1"/>
</dbReference>
<dbReference type="EMBL" id="KK118615">
    <property type="protein sequence ID" value="KFM73430.1"/>
    <property type="molecule type" value="Genomic_DNA"/>
</dbReference>
<gene>
    <name evidence="1" type="ORF">X975_11069</name>
</gene>
<dbReference type="SUPFAM" id="SSF53474">
    <property type="entry name" value="alpha/beta-Hydrolases"/>
    <property type="match status" value="1"/>
</dbReference>
<organism evidence="1 2">
    <name type="scientific">Stegodyphus mimosarum</name>
    <name type="common">African social velvet spider</name>
    <dbReference type="NCBI Taxonomy" id="407821"/>
    <lineage>
        <taxon>Eukaryota</taxon>
        <taxon>Metazoa</taxon>
        <taxon>Ecdysozoa</taxon>
        <taxon>Arthropoda</taxon>
        <taxon>Chelicerata</taxon>
        <taxon>Arachnida</taxon>
        <taxon>Araneae</taxon>
        <taxon>Araneomorphae</taxon>
        <taxon>Entelegynae</taxon>
        <taxon>Eresoidea</taxon>
        <taxon>Eresidae</taxon>
        <taxon>Stegodyphus</taxon>
    </lineage>
</organism>
<protein>
    <submittedName>
        <fullName evidence="1">Uncharacterized protein</fullName>
    </submittedName>
</protein>
<feature type="non-terminal residue" evidence="1">
    <location>
        <position position="133"/>
    </location>
</feature>
<dbReference type="AlphaFoldDB" id="A0A087U7U1"/>
<dbReference type="Proteomes" id="UP000054359">
    <property type="component" value="Unassembled WGS sequence"/>
</dbReference>
<name>A0A087U7U1_STEMI</name>
<evidence type="ECO:0000313" key="2">
    <source>
        <dbReference type="Proteomes" id="UP000054359"/>
    </source>
</evidence>
<accession>A0A087U7U1</accession>
<dbReference type="InterPro" id="IPR010463">
    <property type="entry name" value="DUF1057"/>
</dbReference>
<reference evidence="1 2" key="1">
    <citation type="submission" date="2013-11" db="EMBL/GenBank/DDBJ databases">
        <title>Genome sequencing of Stegodyphus mimosarum.</title>
        <authorList>
            <person name="Bechsgaard J."/>
        </authorList>
    </citation>
    <scope>NUCLEOTIDE SEQUENCE [LARGE SCALE GENOMIC DNA]</scope>
</reference>